<dbReference type="SUPFAM" id="SSF142984">
    <property type="entry name" value="Nqo1 middle domain-like"/>
    <property type="match status" value="1"/>
</dbReference>
<dbReference type="Pfam" id="PF10531">
    <property type="entry name" value="SLBB"/>
    <property type="match status" value="1"/>
</dbReference>
<sequence>MPEDDEDDFAGVWDSDRSRPGEPIDDDTARGPAEGRPARTRRGASGPGSRRWGRLAQRWVPDSLRDSRIDPGKRGALLLTLVAAVAASVAAIGVWRDRPEPRPVQAVSLAQASAVATDRTPGTTGARSTASRGHPATGTARADATQSATVVVSVTGAVRRPGLVRLPSGARVADAIAKAGGTTSSATLTGLNLAAKLTDGASVVVADRADPSSGASSGSFVSGSDGGGGGSGTAGAPAGKLDLNTADAAALDALPGVGPVTAAAIVAWREKNGRFASVEQLQEIQGIGPAKFAALAKLVTV</sequence>
<feature type="region of interest" description="Disordered" evidence="1">
    <location>
        <begin position="209"/>
        <end position="235"/>
    </location>
</feature>
<dbReference type="PANTHER" id="PTHR21180:SF32">
    <property type="entry name" value="ENDONUCLEASE_EXONUCLEASE_PHOSPHATASE FAMILY DOMAIN-CONTAINING PROTEIN 1"/>
    <property type="match status" value="1"/>
</dbReference>
<feature type="compositionally biased region" description="Low complexity" evidence="1">
    <location>
        <begin position="212"/>
        <end position="223"/>
    </location>
</feature>
<feature type="region of interest" description="Disordered" evidence="1">
    <location>
        <begin position="1"/>
        <end position="54"/>
    </location>
</feature>
<evidence type="ECO:0000256" key="2">
    <source>
        <dbReference type="SAM" id="Phobius"/>
    </source>
</evidence>
<proteinExistence type="predicted"/>
<gene>
    <name evidence="4" type="ORF">SAMN04515671_0215</name>
</gene>
<dbReference type="PANTHER" id="PTHR21180">
    <property type="entry name" value="ENDONUCLEASE/EXONUCLEASE/PHOSPHATASE FAMILY DOMAIN-CONTAINING PROTEIN 1"/>
    <property type="match status" value="1"/>
</dbReference>
<evidence type="ECO:0000259" key="3">
    <source>
        <dbReference type="SMART" id="SM00278"/>
    </source>
</evidence>
<dbReference type="RefSeq" id="WP_197676345.1">
    <property type="nucleotide sequence ID" value="NZ_LT629710.1"/>
</dbReference>
<feature type="domain" description="Helix-hairpin-helix DNA-binding motif class 1" evidence="3">
    <location>
        <begin position="279"/>
        <end position="298"/>
    </location>
</feature>
<dbReference type="SMART" id="SM00278">
    <property type="entry name" value="HhH1"/>
    <property type="match status" value="2"/>
</dbReference>
<dbReference type="GO" id="GO:0015628">
    <property type="term" value="P:protein secretion by the type II secretion system"/>
    <property type="evidence" value="ECO:0007669"/>
    <property type="project" value="TreeGrafter"/>
</dbReference>
<organism evidence="4 5">
    <name type="scientific">Nakamurella panacisegetis</name>
    <dbReference type="NCBI Taxonomy" id="1090615"/>
    <lineage>
        <taxon>Bacteria</taxon>
        <taxon>Bacillati</taxon>
        <taxon>Actinomycetota</taxon>
        <taxon>Actinomycetes</taxon>
        <taxon>Nakamurellales</taxon>
        <taxon>Nakamurellaceae</taxon>
        <taxon>Nakamurella</taxon>
    </lineage>
</organism>
<dbReference type="AlphaFoldDB" id="A0A1H0HUE4"/>
<keyword evidence="2" id="KW-1133">Transmembrane helix</keyword>
<dbReference type="SUPFAM" id="SSF47781">
    <property type="entry name" value="RuvA domain 2-like"/>
    <property type="match status" value="1"/>
</dbReference>
<dbReference type="Gene3D" id="3.10.560.10">
    <property type="entry name" value="Outer membrane lipoprotein wza domain like"/>
    <property type="match status" value="1"/>
</dbReference>
<feature type="transmembrane region" description="Helical" evidence="2">
    <location>
        <begin position="75"/>
        <end position="95"/>
    </location>
</feature>
<dbReference type="Pfam" id="PF12836">
    <property type="entry name" value="HHH_3"/>
    <property type="match status" value="1"/>
</dbReference>
<dbReference type="GO" id="GO:0015627">
    <property type="term" value="C:type II protein secretion system complex"/>
    <property type="evidence" value="ECO:0007669"/>
    <property type="project" value="TreeGrafter"/>
</dbReference>
<name>A0A1H0HUE4_9ACTN</name>
<evidence type="ECO:0000313" key="4">
    <source>
        <dbReference type="EMBL" id="SDO22690.1"/>
    </source>
</evidence>
<dbReference type="GO" id="GO:0006281">
    <property type="term" value="P:DNA repair"/>
    <property type="evidence" value="ECO:0007669"/>
    <property type="project" value="InterPro"/>
</dbReference>
<evidence type="ECO:0000256" key="1">
    <source>
        <dbReference type="SAM" id="MobiDB-lite"/>
    </source>
</evidence>
<dbReference type="STRING" id="1090615.SAMN04515671_0215"/>
<dbReference type="NCBIfam" id="TIGR00426">
    <property type="entry name" value="competence protein ComEA helix-hairpin-helix repeat region"/>
    <property type="match status" value="1"/>
</dbReference>
<dbReference type="Gene3D" id="1.10.150.280">
    <property type="entry name" value="AF1531-like domain"/>
    <property type="match status" value="1"/>
</dbReference>
<dbReference type="InterPro" id="IPR051675">
    <property type="entry name" value="Endo/Exo/Phosphatase_dom_1"/>
</dbReference>
<feature type="domain" description="Helix-hairpin-helix DNA-binding motif class 1" evidence="3">
    <location>
        <begin position="249"/>
        <end position="268"/>
    </location>
</feature>
<feature type="compositionally biased region" description="Polar residues" evidence="1">
    <location>
        <begin position="120"/>
        <end position="131"/>
    </location>
</feature>
<dbReference type="EMBL" id="LT629710">
    <property type="protein sequence ID" value="SDO22690.1"/>
    <property type="molecule type" value="Genomic_DNA"/>
</dbReference>
<protein>
    <submittedName>
        <fullName evidence="4">Competence protein ComEA</fullName>
    </submittedName>
</protein>
<keyword evidence="2" id="KW-0472">Membrane</keyword>
<dbReference type="InterPro" id="IPR004509">
    <property type="entry name" value="Competence_ComEA_HhH"/>
</dbReference>
<reference evidence="4 5" key="1">
    <citation type="submission" date="2016-10" db="EMBL/GenBank/DDBJ databases">
        <authorList>
            <person name="de Groot N.N."/>
        </authorList>
    </citation>
    <scope>NUCLEOTIDE SEQUENCE [LARGE SCALE GENOMIC DNA]</scope>
    <source>
        <strain evidence="5">P4-7,KCTC 19426,CECT 7604</strain>
    </source>
</reference>
<dbReference type="InterPro" id="IPR019554">
    <property type="entry name" value="Soluble_ligand-bd"/>
</dbReference>
<feature type="compositionally biased region" description="Gly residues" evidence="1">
    <location>
        <begin position="224"/>
        <end position="233"/>
    </location>
</feature>
<dbReference type="Proteomes" id="UP000198741">
    <property type="component" value="Chromosome I"/>
</dbReference>
<evidence type="ECO:0000313" key="5">
    <source>
        <dbReference type="Proteomes" id="UP000198741"/>
    </source>
</evidence>
<dbReference type="GO" id="GO:0003677">
    <property type="term" value="F:DNA binding"/>
    <property type="evidence" value="ECO:0007669"/>
    <property type="project" value="InterPro"/>
</dbReference>
<keyword evidence="2" id="KW-0812">Transmembrane</keyword>
<dbReference type="InterPro" id="IPR003583">
    <property type="entry name" value="Hlx-hairpin-Hlx_DNA-bd_motif"/>
</dbReference>
<keyword evidence="5" id="KW-1185">Reference proteome</keyword>
<accession>A0A1H0HUE4</accession>
<feature type="region of interest" description="Disordered" evidence="1">
    <location>
        <begin position="112"/>
        <end position="144"/>
    </location>
</feature>
<dbReference type="InterPro" id="IPR010994">
    <property type="entry name" value="RuvA_2-like"/>
</dbReference>